<evidence type="ECO:0000313" key="2">
    <source>
        <dbReference type="Proteomes" id="UP001595818"/>
    </source>
</evidence>
<protein>
    <submittedName>
        <fullName evidence="1">Uncharacterized protein</fullName>
    </submittedName>
</protein>
<comment type="caution">
    <text evidence="1">The sequence shown here is derived from an EMBL/GenBank/DDBJ whole genome shotgun (WGS) entry which is preliminary data.</text>
</comment>
<dbReference type="EMBL" id="JBHSJJ010000008">
    <property type="protein sequence ID" value="MFC4872984.1"/>
    <property type="molecule type" value="Genomic_DNA"/>
</dbReference>
<proteinExistence type="predicted"/>
<dbReference type="Proteomes" id="UP001595818">
    <property type="component" value="Unassembled WGS sequence"/>
</dbReference>
<keyword evidence="2" id="KW-1185">Reference proteome</keyword>
<evidence type="ECO:0000313" key="1">
    <source>
        <dbReference type="EMBL" id="MFC4872984.1"/>
    </source>
</evidence>
<reference evidence="2" key="1">
    <citation type="journal article" date="2019" name="Int. J. Syst. Evol. Microbiol.">
        <title>The Global Catalogue of Microorganisms (GCM) 10K type strain sequencing project: providing services to taxonomists for standard genome sequencing and annotation.</title>
        <authorList>
            <consortium name="The Broad Institute Genomics Platform"/>
            <consortium name="The Broad Institute Genome Sequencing Center for Infectious Disease"/>
            <person name="Wu L."/>
            <person name="Ma J."/>
        </authorList>
    </citation>
    <scope>NUCLEOTIDE SEQUENCE [LARGE SCALE GENOMIC DNA]</scope>
    <source>
        <strain evidence="2">CGMCC 4.7466</strain>
    </source>
</reference>
<sequence length="161" mass="17920">MAKANPVLIKALKKTVLKLKNGASYQWGHMGACNCGNLAQEISQLSKGDIHRYAMQGHGDWSEQLRDYCPTSGYPMDLLISKLLETGLDIDDLKHLERLSDPCVLALLPLGKRGNVKYNDRSDVIAYLECWIDLLEEDWSKNAFTGQPVASEKINAPCILS</sequence>
<gene>
    <name evidence="1" type="ORF">ACFPFU_14900</name>
</gene>
<accession>A0ABV9T2Q2</accession>
<organism evidence="1 2">
    <name type="scientific">Negadavirga shengliensis</name>
    <dbReference type="NCBI Taxonomy" id="1389218"/>
    <lineage>
        <taxon>Bacteria</taxon>
        <taxon>Pseudomonadati</taxon>
        <taxon>Bacteroidota</taxon>
        <taxon>Cytophagia</taxon>
        <taxon>Cytophagales</taxon>
        <taxon>Cyclobacteriaceae</taxon>
        <taxon>Negadavirga</taxon>
    </lineage>
</organism>
<dbReference type="RefSeq" id="WP_377065565.1">
    <property type="nucleotide sequence ID" value="NZ_JBHSJJ010000008.1"/>
</dbReference>
<name>A0ABV9T2Q2_9BACT</name>